<dbReference type="AlphaFoldDB" id="A0A2A8ZUW7"/>
<reference evidence="1 2" key="1">
    <citation type="submission" date="2017-09" db="EMBL/GenBank/DDBJ databases">
        <title>Large-scale bioinformatics analysis of Bacillus genomes uncovers conserved roles of natural products in bacterial physiology.</title>
        <authorList>
            <consortium name="Agbiome Team Llc"/>
            <person name="Bleich R.M."/>
            <person name="Grubbs K.J."/>
            <person name="Santa Maria K.C."/>
            <person name="Allen S.E."/>
            <person name="Farag S."/>
            <person name="Shank E.A."/>
            <person name="Bowers A."/>
        </authorList>
    </citation>
    <scope>NUCLEOTIDE SEQUENCE [LARGE SCALE GENOMIC DNA]</scope>
    <source>
        <strain evidence="1 2">AFS022681</strain>
    </source>
</reference>
<name>A0A2A8ZUW7_BACCE</name>
<evidence type="ECO:0000313" key="1">
    <source>
        <dbReference type="EMBL" id="PFE11035.1"/>
    </source>
</evidence>
<evidence type="ECO:0000313" key="2">
    <source>
        <dbReference type="Proteomes" id="UP000220032"/>
    </source>
</evidence>
<comment type="caution">
    <text evidence="1">The sequence shown here is derived from an EMBL/GenBank/DDBJ whole genome shotgun (WGS) entry which is preliminary data.</text>
</comment>
<gene>
    <name evidence="1" type="ORF">CN307_23535</name>
</gene>
<accession>A0A2A8ZUW7</accession>
<dbReference type="EMBL" id="NTRR01000039">
    <property type="protein sequence ID" value="PFE11035.1"/>
    <property type="molecule type" value="Genomic_DNA"/>
</dbReference>
<protein>
    <submittedName>
        <fullName evidence="1">Uncharacterized protein</fullName>
    </submittedName>
</protein>
<organism evidence="1 2">
    <name type="scientific">Bacillus cereus</name>
    <dbReference type="NCBI Taxonomy" id="1396"/>
    <lineage>
        <taxon>Bacteria</taxon>
        <taxon>Bacillati</taxon>
        <taxon>Bacillota</taxon>
        <taxon>Bacilli</taxon>
        <taxon>Bacillales</taxon>
        <taxon>Bacillaceae</taxon>
        <taxon>Bacillus</taxon>
        <taxon>Bacillus cereus group</taxon>
    </lineage>
</organism>
<sequence>MKKKTVAKLKVTRKLEDILPAFFMLFCRSRHHNKKKLPHGNFFPTYLRSESETKHVPHLAPRYFLPVFYRRASQQLS</sequence>
<proteinExistence type="predicted"/>
<dbReference type="Proteomes" id="UP000220032">
    <property type="component" value="Unassembled WGS sequence"/>
</dbReference>